<dbReference type="Proteomes" id="UP000184694">
    <property type="component" value="Unassembled WGS sequence"/>
</dbReference>
<keyword evidence="2" id="KW-1185">Reference proteome</keyword>
<dbReference type="RefSeq" id="WP_074217459.1">
    <property type="nucleotide sequence ID" value="NZ_FSRG01000006.1"/>
</dbReference>
<dbReference type="OrthoDB" id="9067983at2"/>
<evidence type="ECO:0008006" key="3">
    <source>
        <dbReference type="Google" id="ProtNLM"/>
    </source>
</evidence>
<dbReference type="InterPro" id="IPR025048">
    <property type="entry name" value="DUF3987"/>
</dbReference>
<sequence length="482" mass="52695">MPYSNVFSPCSPATSLPKIPSDYVYGLASELGVSADLVAVPVLAATATLLMGGTCEVSPSFVVGSSLYFAAGAPPSSGKTPCLERVMALATQSLKKNYLLSPEEVQERISIREVESARLKALERAAAKEEDVNARALLAREHSELQGRINRIVIPQSPLMAQFTPYSIVKELVARDGIGSNINAEGGVLAELYSVSPEKIRPLLSAWSSEEISDVTKKHAFFHPNPTFIMGILWQDQPLIKLLRVPKYRENGLVARILPLIITDAKFSRYGFVSSDSERELGSLFSRILCASVAAKSSGESLKFTLSDAAADCFSLFRVCVDKLIEPGNLFEGFKDVAGKLDLQAIKLAMVLHALRSPLASGSLIERDTMHGACNLALYFAEQMIKVLGTAEENAVVEECKPLIKLLIQWGMTNPLGTVFNVGQLKRPIGFSKAKCDRLLFWLAQRKAVNRSEAWLNKPDGKAVLMEWWEPIVPVLNSLVNE</sequence>
<evidence type="ECO:0000313" key="2">
    <source>
        <dbReference type="Proteomes" id="UP000184694"/>
    </source>
</evidence>
<accession>A0A1N6IFT9</accession>
<evidence type="ECO:0000313" key="1">
    <source>
        <dbReference type="EMBL" id="SIO30883.1"/>
    </source>
</evidence>
<protein>
    <recommendedName>
        <fullName evidence="3">DUF3987 domain-containing protein</fullName>
    </recommendedName>
</protein>
<proteinExistence type="predicted"/>
<dbReference type="EMBL" id="FSRG01000006">
    <property type="protein sequence ID" value="SIO30883.1"/>
    <property type="molecule type" value="Genomic_DNA"/>
</dbReference>
<dbReference type="STRING" id="1121457.SAMN02745161_2709"/>
<reference evidence="2" key="1">
    <citation type="submission" date="2016-11" db="EMBL/GenBank/DDBJ databases">
        <authorList>
            <person name="Varghese N."/>
            <person name="Submissions S."/>
        </authorList>
    </citation>
    <scope>NUCLEOTIDE SEQUENCE [LARGE SCALE GENOMIC DNA]</scope>
    <source>
        <strain evidence="2">DSM 17456</strain>
    </source>
</reference>
<dbReference type="Pfam" id="PF13148">
    <property type="entry name" value="DUF3987"/>
    <property type="match status" value="1"/>
</dbReference>
<name>A0A1N6IFT9_9BACT</name>
<dbReference type="AlphaFoldDB" id="A0A1N6IFT9"/>
<gene>
    <name evidence="1" type="ORF">SAMN02745161_2709</name>
</gene>
<organism evidence="1 2">
    <name type="scientific">Halodesulfovibrio marinisediminis DSM 17456</name>
    <dbReference type="NCBI Taxonomy" id="1121457"/>
    <lineage>
        <taxon>Bacteria</taxon>
        <taxon>Pseudomonadati</taxon>
        <taxon>Thermodesulfobacteriota</taxon>
        <taxon>Desulfovibrionia</taxon>
        <taxon>Desulfovibrionales</taxon>
        <taxon>Desulfovibrionaceae</taxon>
        <taxon>Halodesulfovibrio</taxon>
    </lineage>
</organism>